<dbReference type="PANTHER" id="PTHR45704">
    <property type="entry name" value="RAS-LIKE FAMILY MEMBER 11"/>
    <property type="match status" value="1"/>
</dbReference>
<dbReference type="InterPro" id="IPR027417">
    <property type="entry name" value="P-loop_NTPase"/>
</dbReference>
<dbReference type="SUPFAM" id="SSF52540">
    <property type="entry name" value="P-loop containing nucleoside triphosphate hydrolases"/>
    <property type="match status" value="1"/>
</dbReference>
<dbReference type="EC" id="3.6.5.2" evidence="2"/>
<reference evidence="5 6" key="1">
    <citation type="journal article" date="2019" name="Sci. Rep.">
        <title>Orb-weaving spider Araneus ventricosus genome elucidates the spidroin gene catalogue.</title>
        <authorList>
            <person name="Kono N."/>
            <person name="Nakamura H."/>
            <person name="Ohtoshi R."/>
            <person name="Moran D.A.P."/>
            <person name="Shinohara A."/>
            <person name="Yoshida Y."/>
            <person name="Fujiwara M."/>
            <person name="Mori M."/>
            <person name="Tomita M."/>
            <person name="Arakawa K."/>
        </authorList>
    </citation>
    <scope>NUCLEOTIDE SEQUENCE [LARGE SCALE GENOMIC DNA]</scope>
</reference>
<dbReference type="Proteomes" id="UP000499080">
    <property type="component" value="Unassembled WGS sequence"/>
</dbReference>
<dbReference type="PROSITE" id="PS51421">
    <property type="entry name" value="RAS"/>
    <property type="match status" value="1"/>
</dbReference>
<evidence type="ECO:0000256" key="2">
    <source>
        <dbReference type="ARBA" id="ARBA00011984"/>
    </source>
</evidence>
<evidence type="ECO:0000256" key="4">
    <source>
        <dbReference type="ARBA" id="ARBA00048098"/>
    </source>
</evidence>
<dbReference type="InterPro" id="IPR001806">
    <property type="entry name" value="Small_GTPase"/>
</dbReference>
<dbReference type="PROSITE" id="PS51419">
    <property type="entry name" value="RAB"/>
    <property type="match status" value="1"/>
</dbReference>
<proteinExistence type="inferred from homology"/>
<dbReference type="EMBL" id="BGPR01003769">
    <property type="protein sequence ID" value="GBM92175.1"/>
    <property type="molecule type" value="Genomic_DNA"/>
</dbReference>
<protein>
    <recommendedName>
        <fullName evidence="2">small monomeric GTPase</fullName>
        <ecNumber evidence="2">3.6.5.2</ecNumber>
    </recommendedName>
</protein>
<name>A0A4Y2JQV6_ARAVE</name>
<sequence length="259" mass="28843">MHPPAWKFQDDRLLQPADWRESADFTGLAVPFLRNIVFRLVRGQFARKLSLQPSRFLTLISAVTVRFLTQRFIGEYDSQKDFVYSSTTPVTGFPVEVEIIDTSRDQTDNIPIEKLLESTAFVVVYSISSKSSFLIAADCVRNLLSRGQPILLLANKRDLEHIREVSTEEGQQLAKELGGVYFAEVSAAESYPEVVDAFRMVISDACAKSNANSSPTNTTSRRKKSVVSVSKIISAMFGRSSSGIVSDSHNQKKRPSLSL</sequence>
<dbReference type="OrthoDB" id="18798at2759"/>
<dbReference type="SMART" id="SM00175">
    <property type="entry name" value="RAB"/>
    <property type="match status" value="1"/>
</dbReference>
<dbReference type="SMART" id="SM00173">
    <property type="entry name" value="RAS"/>
    <property type="match status" value="1"/>
</dbReference>
<evidence type="ECO:0000256" key="3">
    <source>
        <dbReference type="ARBA" id="ARBA00022801"/>
    </source>
</evidence>
<keyword evidence="6" id="KW-1185">Reference proteome</keyword>
<dbReference type="AlphaFoldDB" id="A0A4Y2JQV6"/>
<comment type="caution">
    <text evidence="5">The sequence shown here is derived from an EMBL/GenBank/DDBJ whole genome shotgun (WGS) entry which is preliminary data.</text>
</comment>
<evidence type="ECO:0000313" key="5">
    <source>
        <dbReference type="EMBL" id="GBM92175.1"/>
    </source>
</evidence>
<organism evidence="5 6">
    <name type="scientific">Araneus ventricosus</name>
    <name type="common">Orbweaver spider</name>
    <name type="synonym">Epeira ventricosa</name>
    <dbReference type="NCBI Taxonomy" id="182803"/>
    <lineage>
        <taxon>Eukaryota</taxon>
        <taxon>Metazoa</taxon>
        <taxon>Ecdysozoa</taxon>
        <taxon>Arthropoda</taxon>
        <taxon>Chelicerata</taxon>
        <taxon>Arachnida</taxon>
        <taxon>Araneae</taxon>
        <taxon>Araneomorphae</taxon>
        <taxon>Entelegynae</taxon>
        <taxon>Araneoidea</taxon>
        <taxon>Araneidae</taxon>
        <taxon>Araneus</taxon>
    </lineage>
</organism>
<evidence type="ECO:0000313" key="6">
    <source>
        <dbReference type="Proteomes" id="UP000499080"/>
    </source>
</evidence>
<keyword evidence="3" id="KW-0378">Hydrolase</keyword>
<comment type="similarity">
    <text evidence="1">Belongs to the small GTPase superfamily. Ras family.</text>
</comment>
<comment type="catalytic activity">
    <reaction evidence="4">
        <text>GTP + H2O = GDP + phosphate + H(+)</text>
        <dbReference type="Rhea" id="RHEA:19669"/>
        <dbReference type="ChEBI" id="CHEBI:15377"/>
        <dbReference type="ChEBI" id="CHEBI:15378"/>
        <dbReference type="ChEBI" id="CHEBI:37565"/>
        <dbReference type="ChEBI" id="CHEBI:43474"/>
        <dbReference type="ChEBI" id="CHEBI:58189"/>
        <dbReference type="EC" id="3.6.5.2"/>
    </reaction>
</comment>
<dbReference type="GO" id="GO:0005525">
    <property type="term" value="F:GTP binding"/>
    <property type="evidence" value="ECO:0007669"/>
    <property type="project" value="InterPro"/>
</dbReference>
<dbReference type="GO" id="GO:0003925">
    <property type="term" value="F:G protein activity"/>
    <property type="evidence" value="ECO:0007669"/>
    <property type="project" value="UniProtKB-EC"/>
</dbReference>
<dbReference type="InterPro" id="IPR051065">
    <property type="entry name" value="Ras-related_GTPase"/>
</dbReference>
<gene>
    <name evidence="5" type="primary">rergl_1</name>
    <name evidence="5" type="ORF">AVEN_226585_1</name>
</gene>
<dbReference type="Pfam" id="PF00071">
    <property type="entry name" value="Ras"/>
    <property type="match status" value="1"/>
</dbReference>
<dbReference type="Gene3D" id="3.40.50.300">
    <property type="entry name" value="P-loop containing nucleotide triphosphate hydrolases"/>
    <property type="match status" value="1"/>
</dbReference>
<evidence type="ECO:0000256" key="1">
    <source>
        <dbReference type="ARBA" id="ARBA00008344"/>
    </source>
</evidence>
<accession>A0A4Y2JQV6</accession>